<dbReference type="Proteomes" id="UP000610459">
    <property type="component" value="Unassembled WGS sequence"/>
</dbReference>
<gene>
    <name evidence="1" type="ORF">IFT41_06945</name>
</gene>
<reference evidence="1 2" key="1">
    <citation type="journal article" date="2020" name="FEMS Microbiol. Ecol.">
        <title>Temporal dynamics of bacterial communities during seed development and maturation.</title>
        <authorList>
            <person name="Chesneau G."/>
            <person name="Torres-Cortes G."/>
            <person name="Briand M."/>
            <person name="Darrasse A."/>
            <person name="Preveaux A."/>
            <person name="Marais C."/>
            <person name="Jacques M.A."/>
            <person name="Shade A."/>
            <person name="Barret M."/>
        </authorList>
    </citation>
    <scope>NUCLEOTIDE SEQUENCE [LARGE SCALE GENOMIC DNA]</scope>
    <source>
        <strain evidence="1 2">CFBP13709</strain>
    </source>
</reference>
<sequence>MKTYARVERKIVQELFTTDGNIKELFHPSMQWVDVTGLKQEPSEGWLYENGIFTKPLPLITF</sequence>
<evidence type="ECO:0000313" key="1">
    <source>
        <dbReference type="EMBL" id="MBD8125853.1"/>
    </source>
</evidence>
<dbReference type="EMBL" id="JACYNR010000003">
    <property type="protein sequence ID" value="MBD8125853.1"/>
    <property type="molecule type" value="Genomic_DNA"/>
</dbReference>
<name>A0ACC5PLJ3_ENTAG</name>
<keyword evidence="2" id="KW-1185">Reference proteome</keyword>
<proteinExistence type="predicted"/>
<protein>
    <submittedName>
        <fullName evidence="1">Uncharacterized protein</fullName>
    </submittedName>
</protein>
<evidence type="ECO:0000313" key="2">
    <source>
        <dbReference type="Proteomes" id="UP000610459"/>
    </source>
</evidence>
<accession>A0ACC5PLJ3</accession>
<comment type="caution">
    <text evidence="1">The sequence shown here is derived from an EMBL/GenBank/DDBJ whole genome shotgun (WGS) entry which is preliminary data.</text>
</comment>
<organism evidence="1 2">
    <name type="scientific">Enterobacter agglomerans</name>
    <name type="common">Erwinia herbicola</name>
    <name type="synonym">Pantoea agglomerans</name>
    <dbReference type="NCBI Taxonomy" id="549"/>
    <lineage>
        <taxon>Bacteria</taxon>
        <taxon>Pseudomonadati</taxon>
        <taxon>Pseudomonadota</taxon>
        <taxon>Gammaproteobacteria</taxon>
        <taxon>Enterobacterales</taxon>
        <taxon>Erwiniaceae</taxon>
        <taxon>Pantoea</taxon>
        <taxon>Pantoea agglomerans group</taxon>
    </lineage>
</organism>